<dbReference type="PIRSF" id="PIRSF037420">
    <property type="entry name" value="PQQ_syn_pqqE"/>
    <property type="match status" value="1"/>
</dbReference>
<keyword evidence="3" id="KW-0949">S-adenosyl-L-methionine</keyword>
<keyword evidence="4" id="KW-0479">Metal-binding</keyword>
<dbReference type="SFLD" id="SFLDG01067">
    <property type="entry name" value="SPASM/twitch_domain_containing"/>
    <property type="match status" value="1"/>
</dbReference>
<dbReference type="SUPFAM" id="SSF102114">
    <property type="entry name" value="Radical SAM enzymes"/>
    <property type="match status" value="1"/>
</dbReference>
<evidence type="ECO:0000313" key="9">
    <source>
        <dbReference type="Proteomes" id="UP000501534"/>
    </source>
</evidence>
<evidence type="ECO:0000256" key="6">
    <source>
        <dbReference type="ARBA" id="ARBA00023014"/>
    </source>
</evidence>
<dbReference type="SMART" id="SM00729">
    <property type="entry name" value="Elp3"/>
    <property type="match status" value="1"/>
</dbReference>
<dbReference type="Pfam" id="PF04055">
    <property type="entry name" value="Radical_SAM"/>
    <property type="match status" value="1"/>
</dbReference>
<gene>
    <name evidence="8" type="primary">mftC</name>
    <name evidence="8" type="ORF">DSM104443_01508</name>
</gene>
<comment type="cofactor">
    <cofactor evidence="1">
        <name>[4Fe-4S] cluster</name>
        <dbReference type="ChEBI" id="CHEBI:49883"/>
    </cofactor>
</comment>
<accession>A0A6M4GVF6</accession>
<dbReference type="InterPro" id="IPR058240">
    <property type="entry name" value="rSAM_sf"/>
</dbReference>
<dbReference type="InterPro" id="IPR017200">
    <property type="entry name" value="PqqE-like"/>
</dbReference>
<sequence length="336" mass="37256">MRPRYETPPHLTISITDTCNLACKWCYADCGSKRERRPLETGEWLSFIDYLAENGFIQVYFEGGEPFHLRGFMRILAHATPRMMTFVRTNGTLVTPRLASRLAKLGVGRMLVDIQGANAGTHDGLTGSPGSFDKACAAVRRLAGEGIKTDVLVILNRRNAGELQALADLAREMGAKRLGILRLYPLGRAKRAWTELSLSIEEQQAAVTAVRPGEGFEIMQSWHPRDRNCCWQAAAVNATGDSIGCMYLREYVNFGNVLETPLLETWSTHPLYQQLRKGNVKSSCSSCNENDGTQGGCRSTAYAFRGSWDAPDPFCSHLNDGIDLRVLPIRLLPQDA</sequence>
<keyword evidence="6" id="KW-0411">Iron-sulfur</keyword>
<dbReference type="InterPro" id="IPR023885">
    <property type="entry name" value="4Fe4S-binding_SPASM_dom"/>
</dbReference>
<dbReference type="KEGG" id="uru:DSM104443_01508"/>
<evidence type="ECO:0000256" key="2">
    <source>
        <dbReference type="ARBA" id="ARBA00022485"/>
    </source>
</evidence>
<evidence type="ECO:0000256" key="5">
    <source>
        <dbReference type="ARBA" id="ARBA00023004"/>
    </source>
</evidence>
<dbReference type="InterPro" id="IPR007197">
    <property type="entry name" value="rSAM"/>
</dbReference>
<reference evidence="8 9" key="1">
    <citation type="submission" date="2020-04" db="EMBL/GenBank/DDBJ databases">
        <title>Usitatibacter rugosus gen. nov., sp. nov. and Usitatibacter palustris sp. nov., novel members of Usitatibacteraceae fam. nov. within the order Nitrosomonadales isolated from soil.</title>
        <authorList>
            <person name="Huber K.J."/>
            <person name="Neumann-Schaal M."/>
            <person name="Geppert A."/>
            <person name="Luckner M."/>
            <person name="Wanner G."/>
            <person name="Overmann J."/>
        </authorList>
    </citation>
    <scope>NUCLEOTIDE SEQUENCE [LARGE SCALE GENOMIC DNA]</scope>
    <source>
        <strain evidence="8 9">0125_3</strain>
    </source>
</reference>
<feature type="domain" description="Radical SAM core" evidence="7">
    <location>
        <begin position="5"/>
        <end position="225"/>
    </location>
</feature>
<keyword evidence="9" id="KW-1185">Reference proteome</keyword>
<keyword evidence="8" id="KW-0808">Transferase</keyword>
<dbReference type="SFLD" id="SFLDS00029">
    <property type="entry name" value="Radical_SAM"/>
    <property type="match status" value="1"/>
</dbReference>
<evidence type="ECO:0000256" key="3">
    <source>
        <dbReference type="ARBA" id="ARBA00022691"/>
    </source>
</evidence>
<proteinExistence type="predicted"/>
<protein>
    <submittedName>
        <fullName evidence="8">Mycofactocin radical SAM maturase MftC</fullName>
        <ecNumber evidence="8">2.-.-.-</ecNumber>
    </submittedName>
</protein>
<evidence type="ECO:0000313" key="8">
    <source>
        <dbReference type="EMBL" id="QJR10444.1"/>
    </source>
</evidence>
<dbReference type="AlphaFoldDB" id="A0A6M4GVF6"/>
<keyword evidence="2" id="KW-0004">4Fe-4S</keyword>
<evidence type="ECO:0000256" key="1">
    <source>
        <dbReference type="ARBA" id="ARBA00001966"/>
    </source>
</evidence>
<dbReference type="PANTHER" id="PTHR11228:SF7">
    <property type="entry name" value="PQQA PEPTIDE CYCLASE"/>
    <property type="match status" value="1"/>
</dbReference>
<dbReference type="GO" id="GO:0046872">
    <property type="term" value="F:metal ion binding"/>
    <property type="evidence" value="ECO:0007669"/>
    <property type="project" value="UniProtKB-KW"/>
</dbReference>
<dbReference type="InterPro" id="IPR050377">
    <property type="entry name" value="Radical_SAM_PqqE_MftC-like"/>
</dbReference>
<name>A0A6M4GVF6_9PROT</name>
<dbReference type="InterPro" id="IPR006638">
    <property type="entry name" value="Elp3/MiaA/NifB-like_rSAM"/>
</dbReference>
<dbReference type="Pfam" id="PF13186">
    <property type="entry name" value="SPASM"/>
    <property type="match status" value="1"/>
</dbReference>
<dbReference type="GO" id="GO:0016740">
    <property type="term" value="F:transferase activity"/>
    <property type="evidence" value="ECO:0007669"/>
    <property type="project" value="UniProtKB-KW"/>
</dbReference>
<evidence type="ECO:0000256" key="4">
    <source>
        <dbReference type="ARBA" id="ARBA00022723"/>
    </source>
</evidence>
<dbReference type="EMBL" id="CP053069">
    <property type="protein sequence ID" value="QJR10444.1"/>
    <property type="molecule type" value="Genomic_DNA"/>
</dbReference>
<dbReference type="RefSeq" id="WP_171090959.1">
    <property type="nucleotide sequence ID" value="NZ_CP053069.1"/>
</dbReference>
<organism evidence="8 9">
    <name type="scientific">Usitatibacter rugosus</name>
    <dbReference type="NCBI Taxonomy" id="2732067"/>
    <lineage>
        <taxon>Bacteria</taxon>
        <taxon>Pseudomonadati</taxon>
        <taxon>Pseudomonadota</taxon>
        <taxon>Betaproteobacteria</taxon>
        <taxon>Nitrosomonadales</taxon>
        <taxon>Usitatibacteraceae</taxon>
        <taxon>Usitatibacter</taxon>
    </lineage>
</organism>
<dbReference type="SFLD" id="SFLDG01386">
    <property type="entry name" value="main_SPASM_domain-containing"/>
    <property type="match status" value="1"/>
</dbReference>
<dbReference type="Proteomes" id="UP000501534">
    <property type="component" value="Chromosome"/>
</dbReference>
<dbReference type="InterPro" id="IPR013785">
    <property type="entry name" value="Aldolase_TIM"/>
</dbReference>
<dbReference type="GO" id="GO:0051539">
    <property type="term" value="F:4 iron, 4 sulfur cluster binding"/>
    <property type="evidence" value="ECO:0007669"/>
    <property type="project" value="UniProtKB-KW"/>
</dbReference>
<evidence type="ECO:0000259" key="7">
    <source>
        <dbReference type="PROSITE" id="PS51918"/>
    </source>
</evidence>
<keyword evidence="5" id="KW-0408">Iron</keyword>
<dbReference type="Gene3D" id="3.20.20.70">
    <property type="entry name" value="Aldolase class I"/>
    <property type="match status" value="1"/>
</dbReference>
<dbReference type="EC" id="2.-.-.-" evidence="8"/>
<dbReference type="CDD" id="cd01335">
    <property type="entry name" value="Radical_SAM"/>
    <property type="match status" value="1"/>
</dbReference>
<dbReference type="PANTHER" id="PTHR11228">
    <property type="entry name" value="RADICAL SAM DOMAIN PROTEIN"/>
    <property type="match status" value="1"/>
</dbReference>
<dbReference type="PROSITE" id="PS51918">
    <property type="entry name" value="RADICAL_SAM"/>
    <property type="match status" value="1"/>
</dbReference>